<evidence type="ECO:0000313" key="2">
    <source>
        <dbReference type="Proteomes" id="UP001596108"/>
    </source>
</evidence>
<gene>
    <name evidence="1" type="ORF">ACFPQ4_06225</name>
</gene>
<name>A0ABW0QW37_9BACL</name>
<accession>A0ABW0QW37</accession>
<sequence>MSLTSATAKNKKIITLLAVVIVCLAVAVLALLGDKLGWYDSGSSASGPKYGYKVGKFTKEDLAFYDTESRGKIYLGMTKEEAERVVGKPNGGVLVPGMFEYAGGIRIYYREDHIAGMQVINSDRYVTMRNIGIHSADDEIIRAYGKSQAPPGMDPDTYTFRDYYFTPKGGKAYEILENTDDRNLANTDKLIISFGLQSDSKMILISDLKFAQNLS</sequence>
<comment type="caution">
    <text evidence="1">The sequence shown here is derived from an EMBL/GenBank/DDBJ whole genome shotgun (WGS) entry which is preliminary data.</text>
</comment>
<dbReference type="RefSeq" id="WP_378110918.1">
    <property type="nucleotide sequence ID" value="NZ_JBHSNC010000019.1"/>
</dbReference>
<evidence type="ECO:0000313" key="1">
    <source>
        <dbReference type="EMBL" id="MFC5529048.1"/>
    </source>
</evidence>
<proteinExistence type="predicted"/>
<dbReference type="EMBL" id="JBHSNC010000019">
    <property type="protein sequence ID" value="MFC5529048.1"/>
    <property type="molecule type" value="Genomic_DNA"/>
</dbReference>
<organism evidence="1 2">
    <name type="scientific">Cohnella yongneupensis</name>
    <dbReference type="NCBI Taxonomy" id="425006"/>
    <lineage>
        <taxon>Bacteria</taxon>
        <taxon>Bacillati</taxon>
        <taxon>Bacillota</taxon>
        <taxon>Bacilli</taxon>
        <taxon>Bacillales</taxon>
        <taxon>Paenibacillaceae</taxon>
        <taxon>Cohnella</taxon>
    </lineage>
</organism>
<dbReference type="Proteomes" id="UP001596108">
    <property type="component" value="Unassembled WGS sequence"/>
</dbReference>
<protein>
    <submittedName>
        <fullName evidence="1">Uncharacterized protein</fullName>
    </submittedName>
</protein>
<keyword evidence="2" id="KW-1185">Reference proteome</keyword>
<reference evidence="2" key="1">
    <citation type="journal article" date="2019" name="Int. J. Syst. Evol. Microbiol.">
        <title>The Global Catalogue of Microorganisms (GCM) 10K type strain sequencing project: providing services to taxonomists for standard genome sequencing and annotation.</title>
        <authorList>
            <consortium name="The Broad Institute Genomics Platform"/>
            <consortium name="The Broad Institute Genome Sequencing Center for Infectious Disease"/>
            <person name="Wu L."/>
            <person name="Ma J."/>
        </authorList>
    </citation>
    <scope>NUCLEOTIDE SEQUENCE [LARGE SCALE GENOMIC DNA]</scope>
    <source>
        <strain evidence="2">CGMCC 1.18578</strain>
    </source>
</reference>